<dbReference type="PANTHER" id="PTHR30040">
    <property type="entry name" value="THIAMINE BIOSYNTHESIS LIPOPROTEIN APBE"/>
    <property type="match status" value="1"/>
</dbReference>
<dbReference type="Pfam" id="PF02424">
    <property type="entry name" value="ApbE"/>
    <property type="match status" value="1"/>
</dbReference>
<evidence type="ECO:0000256" key="10">
    <source>
        <dbReference type="ARBA" id="ARBA00048540"/>
    </source>
</evidence>
<dbReference type="KEGG" id="pbap:Pla133_29560"/>
<dbReference type="Pfam" id="PF06439">
    <property type="entry name" value="3keto-disac_hyd"/>
    <property type="match status" value="2"/>
</dbReference>
<evidence type="ECO:0000259" key="12">
    <source>
        <dbReference type="Pfam" id="PF06439"/>
    </source>
</evidence>
<dbReference type="GO" id="GO:0016740">
    <property type="term" value="F:transferase activity"/>
    <property type="evidence" value="ECO:0007669"/>
    <property type="project" value="UniProtKB-KW"/>
</dbReference>
<dbReference type="EMBL" id="CP036287">
    <property type="protein sequence ID" value="QDU67867.1"/>
    <property type="molecule type" value="Genomic_DNA"/>
</dbReference>
<evidence type="ECO:0000256" key="9">
    <source>
        <dbReference type="ARBA" id="ARBA00031306"/>
    </source>
</evidence>
<evidence type="ECO:0000256" key="6">
    <source>
        <dbReference type="ARBA" id="ARBA00022723"/>
    </source>
</evidence>
<evidence type="ECO:0000256" key="7">
    <source>
        <dbReference type="ARBA" id="ARBA00022827"/>
    </source>
</evidence>
<dbReference type="Gene3D" id="3.10.520.10">
    <property type="entry name" value="ApbE-like domains"/>
    <property type="match status" value="1"/>
</dbReference>
<gene>
    <name evidence="13" type="primary">apbE_5</name>
    <name evidence="13" type="ORF">Pla133_29560</name>
</gene>
<evidence type="ECO:0000313" key="14">
    <source>
        <dbReference type="Proteomes" id="UP000316921"/>
    </source>
</evidence>
<dbReference type="InterPro" id="IPR024932">
    <property type="entry name" value="ApbE"/>
</dbReference>
<dbReference type="EC" id="2.7.1.180" evidence="2"/>
<evidence type="ECO:0000256" key="1">
    <source>
        <dbReference type="ARBA" id="ARBA00001946"/>
    </source>
</evidence>
<feature type="domain" description="3-keto-alpha-glucoside-1,2-lyase/3-keto-2-hydroxy-glucal hydratase" evidence="12">
    <location>
        <begin position="369"/>
        <end position="554"/>
    </location>
</feature>
<keyword evidence="13" id="KW-0449">Lipoprotein</keyword>
<dbReference type="GO" id="GO:0046872">
    <property type="term" value="F:metal ion binding"/>
    <property type="evidence" value="ECO:0007669"/>
    <property type="project" value="UniProtKB-KW"/>
</dbReference>
<dbReference type="SUPFAM" id="SSF143631">
    <property type="entry name" value="ApbE-like"/>
    <property type="match status" value="1"/>
</dbReference>
<evidence type="ECO:0000256" key="8">
    <source>
        <dbReference type="ARBA" id="ARBA00022842"/>
    </source>
</evidence>
<comment type="catalytic activity">
    <reaction evidence="10">
        <text>L-threonyl-[protein] + FAD = FMN-L-threonyl-[protein] + AMP + H(+)</text>
        <dbReference type="Rhea" id="RHEA:36847"/>
        <dbReference type="Rhea" id="RHEA-COMP:11060"/>
        <dbReference type="Rhea" id="RHEA-COMP:11061"/>
        <dbReference type="ChEBI" id="CHEBI:15378"/>
        <dbReference type="ChEBI" id="CHEBI:30013"/>
        <dbReference type="ChEBI" id="CHEBI:57692"/>
        <dbReference type="ChEBI" id="CHEBI:74257"/>
        <dbReference type="ChEBI" id="CHEBI:456215"/>
        <dbReference type="EC" id="2.7.1.180"/>
    </reaction>
</comment>
<evidence type="ECO:0000256" key="11">
    <source>
        <dbReference type="SAM" id="MobiDB-lite"/>
    </source>
</evidence>
<keyword evidence="14" id="KW-1185">Reference proteome</keyword>
<keyword evidence="6" id="KW-0479">Metal-binding</keyword>
<keyword evidence="5" id="KW-0808">Transferase</keyword>
<evidence type="ECO:0000256" key="2">
    <source>
        <dbReference type="ARBA" id="ARBA00011955"/>
    </source>
</evidence>
<proteinExistence type="predicted"/>
<dbReference type="Gene3D" id="2.60.120.560">
    <property type="entry name" value="Exo-inulinase, domain 1"/>
    <property type="match status" value="2"/>
</dbReference>
<keyword evidence="8" id="KW-0460">Magnesium</keyword>
<evidence type="ECO:0000256" key="5">
    <source>
        <dbReference type="ARBA" id="ARBA00022679"/>
    </source>
</evidence>
<name>A0A518BLL7_9BACT</name>
<accession>A0A518BLL7</accession>
<feature type="domain" description="3-keto-alpha-glucoside-1,2-lyase/3-keto-2-hydroxy-glucal hydratase" evidence="12">
    <location>
        <begin position="599"/>
        <end position="768"/>
    </location>
</feature>
<dbReference type="AlphaFoldDB" id="A0A518BLL7"/>
<dbReference type="InterPro" id="IPR003374">
    <property type="entry name" value="ApbE-like_sf"/>
</dbReference>
<dbReference type="RefSeq" id="WP_419191543.1">
    <property type="nucleotide sequence ID" value="NZ_CP036296.1"/>
</dbReference>
<evidence type="ECO:0000256" key="3">
    <source>
        <dbReference type="ARBA" id="ARBA00016337"/>
    </source>
</evidence>
<evidence type="ECO:0000313" key="13">
    <source>
        <dbReference type="EMBL" id="QDU67867.1"/>
    </source>
</evidence>
<keyword evidence="4" id="KW-0285">Flavoprotein</keyword>
<dbReference type="PANTHER" id="PTHR30040:SF2">
    <property type="entry name" value="FAD:PROTEIN FMN TRANSFERASE"/>
    <property type="match status" value="1"/>
</dbReference>
<comment type="cofactor">
    <cofactor evidence="1">
        <name>Mg(2+)</name>
        <dbReference type="ChEBI" id="CHEBI:18420"/>
    </cofactor>
</comment>
<protein>
    <recommendedName>
        <fullName evidence="3">FAD:protein FMN transferase</fullName>
        <ecNumber evidence="2">2.7.1.180</ecNumber>
    </recommendedName>
    <alternativeName>
        <fullName evidence="9">Flavin transferase</fullName>
    </alternativeName>
</protein>
<dbReference type="InterPro" id="IPR010496">
    <property type="entry name" value="AL/BT2_dom"/>
</dbReference>
<evidence type="ECO:0000256" key="4">
    <source>
        <dbReference type="ARBA" id="ARBA00022630"/>
    </source>
</evidence>
<sequence>MPTNPIDPATNRRNARQGHRTGRVDSVEGGMDRAIALGRAVLTGLVALAATGSVACSSAAQVEAVDRTVGAGQLEQFEYRRLAMGCEARLLLWSASEGQARAAARAAFARLTELDRSLSDYKPTGPVAEVAAGAGAAVATDETLIACLIASTSVAAASQGAFDPTAAPVTHLWREARHTDTLPTAADVDAAAALVDWTRLAIDPEAGTVALASPGMSLDLGGVAKGFAAEELLEVLTELGHPRALVDLGGDLALGDAPPERAGWRVLAGVGEGARVLELTQACVATSGATEQFIEADGRHLSHIVDPRSGWPVTHGRIVTAVVQRAAGRPAGAWSDALASAASVLSVPAAERLVAGFEGAMLAVQHEGTRPLFDGESLAGWTTTGGRYDGEAQWTVEDGELVGRTGAGGEGGLIYTDELFTACELELDVKLEYPYDSGIFLRMLPPDTGLKGAQVTLDHRPGGEIAGIYADGWLEHNPEAEAHFKKDEWNHVRVRTTGFDFRIEVWLNGTKVTDYRLPEGTPGYAPHGRIGLQVHPADADAASRSVRFRDIRVRSLPIFGEELFEENPKAAAGVLRPKAPAASDGESSDAGAWRDLLAKGLDGLMTRGDGEGYTVERGVLSIPSDGGGEIGTVDDFRDFRLTAEFNIARMANSGLYLRASREPGNSSYSGAEVQILDDYNWETETNSTLVDYQFTGGLYGAVAPPPLELKGYRPHGEWNRYEVLYRGSRLAVALNGLALYDVDTLALEVEPPFAQRAESGFIGFQRYPADTVEDQAAIRVRNFFVQPLR</sequence>
<dbReference type="GO" id="GO:0016787">
    <property type="term" value="F:hydrolase activity"/>
    <property type="evidence" value="ECO:0007669"/>
    <property type="project" value="InterPro"/>
</dbReference>
<organism evidence="13 14">
    <name type="scientific">Engelhardtia mirabilis</name>
    <dbReference type="NCBI Taxonomy" id="2528011"/>
    <lineage>
        <taxon>Bacteria</taxon>
        <taxon>Pseudomonadati</taxon>
        <taxon>Planctomycetota</taxon>
        <taxon>Planctomycetia</taxon>
        <taxon>Planctomycetia incertae sedis</taxon>
        <taxon>Engelhardtia</taxon>
    </lineage>
</organism>
<reference evidence="13 14" key="1">
    <citation type="submission" date="2019-02" db="EMBL/GenBank/DDBJ databases">
        <title>Deep-cultivation of Planctomycetes and their phenomic and genomic characterization uncovers novel biology.</title>
        <authorList>
            <person name="Wiegand S."/>
            <person name="Jogler M."/>
            <person name="Boedeker C."/>
            <person name="Pinto D."/>
            <person name="Vollmers J."/>
            <person name="Rivas-Marin E."/>
            <person name="Kohn T."/>
            <person name="Peeters S.H."/>
            <person name="Heuer A."/>
            <person name="Rast P."/>
            <person name="Oberbeckmann S."/>
            <person name="Bunk B."/>
            <person name="Jeske O."/>
            <person name="Meyerdierks A."/>
            <person name="Storesund J.E."/>
            <person name="Kallscheuer N."/>
            <person name="Luecker S."/>
            <person name="Lage O.M."/>
            <person name="Pohl T."/>
            <person name="Merkel B.J."/>
            <person name="Hornburger P."/>
            <person name="Mueller R.-W."/>
            <person name="Bruemmer F."/>
            <person name="Labrenz M."/>
            <person name="Spormann A.M."/>
            <person name="Op den Camp H."/>
            <person name="Overmann J."/>
            <person name="Amann R."/>
            <person name="Jetten M.S.M."/>
            <person name="Mascher T."/>
            <person name="Medema M.H."/>
            <person name="Devos D.P."/>
            <person name="Kaster A.-K."/>
            <person name="Ovreas L."/>
            <person name="Rohde M."/>
            <person name="Galperin M.Y."/>
            <person name="Jogler C."/>
        </authorList>
    </citation>
    <scope>NUCLEOTIDE SEQUENCE [LARGE SCALE GENOMIC DNA]</scope>
    <source>
        <strain evidence="13 14">Pla133</strain>
    </source>
</reference>
<feature type="region of interest" description="Disordered" evidence="11">
    <location>
        <begin position="1"/>
        <end position="27"/>
    </location>
</feature>
<dbReference type="Proteomes" id="UP000316921">
    <property type="component" value="Chromosome"/>
</dbReference>
<keyword evidence="7" id="KW-0274">FAD</keyword>